<sequence length="461" mass="52067">MNASRHTLLDHLPVELLSSIASHLDLQDFRSFRLACRLISLRTRSLLACEEFNGLLWRPDAARLYQLSRIPECARRIRSVTFNFARLNEYKALHDSFSHHYLIEPELRSEILHDKWEQYFQTQRQKKALGEFRLDLAVEAFRSLPSLREATLTWTRCPWDVGSEACRLFSADVSIRMAKREVFDIQDAVMRGLCKAATGLDTLSLEPIPMLGPNGELYPGGEPELGTCCRGDEHLAIAEAPSRFDFFMALRRLSLVLDRKSESSMEAGLGAVLRQTKLKELRLEYLPWVRVRPRTSFLEGVYISELEVLEVIGPEVGLRNLAVFLARHGHTLKKLELVDVKGISCSGGTDGDGDGQSIKAEDVYVEPSAALHDINIAWTEANTWEGVFALIAERLAKLEQVRVAGAFTDPVSGGKCWFYHDAIQVGPAVPEDVWLAPARPMEKYLLRQGEMPELKFWAEGT</sequence>
<dbReference type="AlphaFoldDB" id="A0A0B4HJ23"/>
<reference evidence="2 3" key="1">
    <citation type="journal article" date="2014" name="Proc. Natl. Acad. Sci. U.S.A.">
        <title>Trajectory and genomic determinants of fungal-pathogen speciation and host adaptation.</title>
        <authorList>
            <person name="Hu X."/>
            <person name="Xiao G."/>
            <person name="Zheng P."/>
            <person name="Shang Y."/>
            <person name="Su Y."/>
            <person name="Zhang X."/>
            <person name="Liu X."/>
            <person name="Zhan S."/>
            <person name="St Leger R.J."/>
            <person name="Wang C."/>
        </authorList>
    </citation>
    <scope>NUCLEOTIDE SEQUENCE [LARGE SCALE GENOMIC DNA]</scope>
    <source>
        <strain evidence="2 3">ARSEF 977</strain>
    </source>
</reference>
<dbReference type="CDD" id="cd09917">
    <property type="entry name" value="F-box_SF"/>
    <property type="match status" value="1"/>
</dbReference>
<evidence type="ECO:0000259" key="1">
    <source>
        <dbReference type="PROSITE" id="PS50181"/>
    </source>
</evidence>
<dbReference type="Proteomes" id="UP000031192">
    <property type="component" value="Unassembled WGS sequence"/>
</dbReference>
<dbReference type="SUPFAM" id="SSF81383">
    <property type="entry name" value="F-box domain"/>
    <property type="match status" value="1"/>
</dbReference>
<gene>
    <name evidence="2" type="ORF">MGU_01203</name>
</gene>
<evidence type="ECO:0000313" key="3">
    <source>
        <dbReference type="Proteomes" id="UP000031192"/>
    </source>
</evidence>
<dbReference type="OrthoDB" id="5224238at2759"/>
<protein>
    <submittedName>
        <fullName evidence="2">F-box domain, cyclin-like protein</fullName>
    </submittedName>
</protein>
<organism evidence="2 3">
    <name type="scientific">Metarhizium guizhouense (strain ARSEF 977)</name>
    <dbReference type="NCBI Taxonomy" id="1276136"/>
    <lineage>
        <taxon>Eukaryota</taxon>
        <taxon>Fungi</taxon>
        <taxon>Dikarya</taxon>
        <taxon>Ascomycota</taxon>
        <taxon>Pezizomycotina</taxon>
        <taxon>Sordariomycetes</taxon>
        <taxon>Hypocreomycetidae</taxon>
        <taxon>Hypocreales</taxon>
        <taxon>Clavicipitaceae</taxon>
        <taxon>Metarhizium</taxon>
    </lineage>
</organism>
<dbReference type="PROSITE" id="PS50181">
    <property type="entry name" value="FBOX"/>
    <property type="match status" value="1"/>
</dbReference>
<proteinExistence type="predicted"/>
<comment type="caution">
    <text evidence="2">The sequence shown here is derived from an EMBL/GenBank/DDBJ whole genome shotgun (WGS) entry which is preliminary data.</text>
</comment>
<accession>A0A0B4HJ23</accession>
<dbReference type="InterPro" id="IPR001810">
    <property type="entry name" value="F-box_dom"/>
</dbReference>
<dbReference type="HOGENOM" id="CLU_032743_0_0_1"/>
<name>A0A0B4HJ23_METGA</name>
<feature type="domain" description="F-box" evidence="1">
    <location>
        <begin position="6"/>
        <end position="37"/>
    </location>
</feature>
<keyword evidence="3" id="KW-1185">Reference proteome</keyword>
<evidence type="ECO:0000313" key="2">
    <source>
        <dbReference type="EMBL" id="KID92292.1"/>
    </source>
</evidence>
<dbReference type="InterPro" id="IPR036047">
    <property type="entry name" value="F-box-like_dom_sf"/>
</dbReference>
<dbReference type="EMBL" id="AZNH01000002">
    <property type="protein sequence ID" value="KID92292.1"/>
    <property type="molecule type" value="Genomic_DNA"/>
</dbReference>